<dbReference type="EMBL" id="BT087396">
    <property type="protein sequence ID" value="ACR37749.1"/>
    <property type="molecule type" value="mRNA"/>
</dbReference>
<proteinExistence type="evidence at transcript level"/>
<name>C4J999_MAIZE</name>
<evidence type="ECO:0000313" key="1">
    <source>
        <dbReference type="EMBL" id="ACR37749.1"/>
    </source>
</evidence>
<dbReference type="AlphaFoldDB" id="C4J999"/>
<protein>
    <submittedName>
        <fullName evidence="1">Uncharacterized protein</fullName>
    </submittedName>
</protein>
<organism evidence="1">
    <name type="scientific">Zea mays</name>
    <name type="common">Maize</name>
    <dbReference type="NCBI Taxonomy" id="4577"/>
    <lineage>
        <taxon>Eukaryota</taxon>
        <taxon>Viridiplantae</taxon>
        <taxon>Streptophyta</taxon>
        <taxon>Embryophyta</taxon>
        <taxon>Tracheophyta</taxon>
        <taxon>Spermatophyta</taxon>
        <taxon>Magnoliopsida</taxon>
        <taxon>Liliopsida</taxon>
        <taxon>Poales</taxon>
        <taxon>Poaceae</taxon>
        <taxon>PACMAD clade</taxon>
        <taxon>Panicoideae</taxon>
        <taxon>Andropogonodae</taxon>
        <taxon>Andropogoneae</taxon>
        <taxon>Tripsacinae</taxon>
        <taxon>Zea</taxon>
    </lineage>
</organism>
<reference evidence="1" key="1">
    <citation type="journal article" date="2009" name="PLoS Genet.">
        <title>Sequencing, mapping, and analysis of 27,455 maize full-length cDNAs.</title>
        <authorList>
            <person name="Soderlund C."/>
            <person name="Descour A."/>
            <person name="Kudrna D."/>
            <person name="Bomhoff M."/>
            <person name="Boyd L."/>
            <person name="Currie J."/>
            <person name="Angelova A."/>
            <person name="Collura K."/>
            <person name="Wissotski M."/>
            <person name="Ashley E."/>
            <person name="Morrow D."/>
            <person name="Fernandes J."/>
            <person name="Walbot V."/>
            <person name="Yu Y."/>
        </authorList>
    </citation>
    <scope>NUCLEOTIDE SEQUENCE</scope>
    <source>
        <strain evidence="1">B73</strain>
    </source>
</reference>
<reference evidence="1" key="2">
    <citation type="submission" date="2012-06" db="EMBL/GenBank/DDBJ databases">
        <authorList>
            <person name="Yu Y."/>
            <person name="Currie J."/>
            <person name="Lomeli R."/>
            <person name="Angelova A."/>
            <person name="Collura K."/>
            <person name="Wissotski M."/>
            <person name="Campos D."/>
            <person name="Kudrna D."/>
            <person name="Golser W."/>
            <person name="Ashely E."/>
            <person name="Descour A."/>
            <person name="Fernandes J."/>
            <person name="Soderlund C."/>
            <person name="Walbot V."/>
        </authorList>
    </citation>
    <scope>NUCLEOTIDE SEQUENCE</scope>
    <source>
        <strain evidence="1">B73</strain>
    </source>
</reference>
<sequence length="109" mass="12383">MHLGILMYPFRSEVLLNFLTDIKSNLKAIEDKVSYYHLMSEAMPGLDGRRIIDKRKYVMMQESTARNLLSRQTHLPNSCFPRSMRSVTVLSPSRISSRICAAMSATASV</sequence>
<accession>C4J999</accession>